<accession>A0ABT5ZAR4</accession>
<evidence type="ECO:0000313" key="3">
    <source>
        <dbReference type="Proteomes" id="UP001220022"/>
    </source>
</evidence>
<dbReference type="EMBL" id="JARHTQ010000043">
    <property type="protein sequence ID" value="MDF2260914.1"/>
    <property type="molecule type" value="Genomic_DNA"/>
</dbReference>
<evidence type="ECO:0000256" key="1">
    <source>
        <dbReference type="SAM" id="MobiDB-lite"/>
    </source>
</evidence>
<organism evidence="2 3">
    <name type="scientific">Streptantibioticus ferralitis</name>
    <dbReference type="NCBI Taxonomy" id="236510"/>
    <lineage>
        <taxon>Bacteria</taxon>
        <taxon>Bacillati</taxon>
        <taxon>Actinomycetota</taxon>
        <taxon>Actinomycetes</taxon>
        <taxon>Kitasatosporales</taxon>
        <taxon>Streptomycetaceae</taxon>
        <taxon>Streptantibioticus</taxon>
    </lineage>
</organism>
<comment type="caution">
    <text evidence="2">The sequence shown here is derived from an EMBL/GenBank/DDBJ whole genome shotgun (WGS) entry which is preliminary data.</text>
</comment>
<keyword evidence="3" id="KW-1185">Reference proteome</keyword>
<dbReference type="Proteomes" id="UP001220022">
    <property type="component" value="Unassembled WGS sequence"/>
</dbReference>
<sequence>MAQKKPVPVAANADRDLLKPVRVTADLPKREFALLKAARKLHDASTTDIARALIRLHADDPELSRRVTAEILKMKIERLAEKSRDMAERLQEHTDEKEGAAA</sequence>
<gene>
    <name evidence="2" type="ORF">P2L57_35935</name>
</gene>
<dbReference type="RefSeq" id="WP_275821995.1">
    <property type="nucleotide sequence ID" value="NZ_BAAANM010000041.1"/>
</dbReference>
<reference evidence="2 3" key="1">
    <citation type="submission" date="2023-03" db="EMBL/GenBank/DDBJ databases">
        <title>Draft genome sequence of type strain Streptomyces ferralitis JCM 14344.</title>
        <authorList>
            <person name="Klaysubun C."/>
            <person name="Duangmal K."/>
        </authorList>
    </citation>
    <scope>NUCLEOTIDE SEQUENCE [LARGE SCALE GENOMIC DNA]</scope>
    <source>
        <strain evidence="2 3">JCM 14344</strain>
    </source>
</reference>
<name>A0ABT5ZAR4_9ACTN</name>
<proteinExistence type="predicted"/>
<protein>
    <submittedName>
        <fullName evidence="2">Uncharacterized protein</fullName>
    </submittedName>
</protein>
<evidence type="ECO:0000313" key="2">
    <source>
        <dbReference type="EMBL" id="MDF2260914.1"/>
    </source>
</evidence>
<feature type="region of interest" description="Disordered" evidence="1">
    <location>
        <begin position="82"/>
        <end position="102"/>
    </location>
</feature>